<protein>
    <submittedName>
        <fullName evidence="1">Uncharacterized protein</fullName>
    </submittedName>
</protein>
<dbReference type="InParanoid" id="A0A0V1BAT7"/>
<gene>
    <name evidence="1" type="ORF">T01_4652</name>
</gene>
<reference evidence="1 2" key="1">
    <citation type="submission" date="2015-01" db="EMBL/GenBank/DDBJ databases">
        <title>Evolution of Trichinella species and genotypes.</title>
        <authorList>
            <person name="Korhonen P.K."/>
            <person name="Edoardo P."/>
            <person name="Giuseppe L.R."/>
            <person name="Gasser R.B."/>
        </authorList>
    </citation>
    <scope>NUCLEOTIDE SEQUENCE [LARGE SCALE GENOMIC DNA]</scope>
    <source>
        <strain evidence="1">ISS3</strain>
    </source>
</reference>
<organism evidence="1 2">
    <name type="scientific">Trichinella spiralis</name>
    <name type="common">Trichina worm</name>
    <dbReference type="NCBI Taxonomy" id="6334"/>
    <lineage>
        <taxon>Eukaryota</taxon>
        <taxon>Metazoa</taxon>
        <taxon>Ecdysozoa</taxon>
        <taxon>Nematoda</taxon>
        <taxon>Enoplea</taxon>
        <taxon>Dorylaimia</taxon>
        <taxon>Trichinellida</taxon>
        <taxon>Trichinellidae</taxon>
        <taxon>Trichinella</taxon>
    </lineage>
</organism>
<evidence type="ECO:0000313" key="2">
    <source>
        <dbReference type="Proteomes" id="UP000054776"/>
    </source>
</evidence>
<keyword evidence="2" id="KW-1185">Reference proteome</keyword>
<proteinExistence type="predicted"/>
<sequence>MAIINFSAVNVGARQPTAFSLHFNVSLELLASNLQAPDSLEKFYRPCLLQTGDEEPQEDTCWSLLNASAI</sequence>
<comment type="caution">
    <text evidence="1">The sequence shown here is derived from an EMBL/GenBank/DDBJ whole genome shotgun (WGS) entry which is preliminary data.</text>
</comment>
<dbReference type="Proteomes" id="UP000054776">
    <property type="component" value="Unassembled WGS sequence"/>
</dbReference>
<accession>A0A0V1BAT7</accession>
<dbReference type="EMBL" id="JYDH01000072">
    <property type="protein sequence ID" value="KRY34096.1"/>
    <property type="molecule type" value="Genomic_DNA"/>
</dbReference>
<evidence type="ECO:0000313" key="1">
    <source>
        <dbReference type="EMBL" id="KRY34096.1"/>
    </source>
</evidence>
<name>A0A0V1BAT7_TRISP</name>
<dbReference type="AlphaFoldDB" id="A0A0V1BAT7"/>